<accession>A0ABR2EW47</accession>
<protein>
    <submittedName>
        <fullName evidence="1">Uncharacterized protein</fullName>
    </submittedName>
</protein>
<dbReference type="Proteomes" id="UP001472677">
    <property type="component" value="Unassembled WGS sequence"/>
</dbReference>
<keyword evidence="2" id="KW-1185">Reference proteome</keyword>
<evidence type="ECO:0000313" key="2">
    <source>
        <dbReference type="Proteomes" id="UP001472677"/>
    </source>
</evidence>
<dbReference type="EMBL" id="JBBPBM010000010">
    <property type="protein sequence ID" value="KAK8566060.1"/>
    <property type="molecule type" value="Genomic_DNA"/>
</dbReference>
<evidence type="ECO:0000313" key="1">
    <source>
        <dbReference type="EMBL" id="KAK8566060.1"/>
    </source>
</evidence>
<sequence>MSHSQPWSRPNPKAIKRRVSCKKILKRKECSLLLVENADRVFKIKPRSLSLDLAPCFVFCWIFESSGKLVSRRQQILFFPTIELGYVAVQRDKEFVCWN</sequence>
<comment type="caution">
    <text evidence="1">The sequence shown here is derived from an EMBL/GenBank/DDBJ whole genome shotgun (WGS) entry which is preliminary data.</text>
</comment>
<proteinExistence type="predicted"/>
<gene>
    <name evidence="1" type="ORF">V6N12_059601</name>
</gene>
<reference evidence="1 2" key="1">
    <citation type="journal article" date="2024" name="G3 (Bethesda)">
        <title>Genome assembly of Hibiscus sabdariffa L. provides insights into metabolisms of medicinal natural products.</title>
        <authorList>
            <person name="Kim T."/>
        </authorList>
    </citation>
    <scope>NUCLEOTIDE SEQUENCE [LARGE SCALE GENOMIC DNA]</scope>
    <source>
        <strain evidence="1">TK-2024</strain>
        <tissue evidence="1">Old leaves</tissue>
    </source>
</reference>
<organism evidence="1 2">
    <name type="scientific">Hibiscus sabdariffa</name>
    <name type="common">roselle</name>
    <dbReference type="NCBI Taxonomy" id="183260"/>
    <lineage>
        <taxon>Eukaryota</taxon>
        <taxon>Viridiplantae</taxon>
        <taxon>Streptophyta</taxon>
        <taxon>Embryophyta</taxon>
        <taxon>Tracheophyta</taxon>
        <taxon>Spermatophyta</taxon>
        <taxon>Magnoliopsida</taxon>
        <taxon>eudicotyledons</taxon>
        <taxon>Gunneridae</taxon>
        <taxon>Pentapetalae</taxon>
        <taxon>rosids</taxon>
        <taxon>malvids</taxon>
        <taxon>Malvales</taxon>
        <taxon>Malvaceae</taxon>
        <taxon>Malvoideae</taxon>
        <taxon>Hibiscus</taxon>
    </lineage>
</organism>
<name>A0ABR2EW47_9ROSI</name>